<accession>A0ACB7CDR5</accession>
<proteinExistence type="predicted"/>
<reference evidence="1 2" key="1">
    <citation type="journal article" date="2021" name="Commun. Biol.">
        <title>Genomic insights into the host specific adaptation of the Pneumocystis genus.</title>
        <authorList>
            <person name="Cisse O.H."/>
            <person name="Ma L."/>
            <person name="Dekker J.P."/>
            <person name="Khil P.P."/>
            <person name="Youn J.-H."/>
            <person name="Brenchley J.M."/>
            <person name="Blair R."/>
            <person name="Pahar B."/>
            <person name="Chabe M."/>
            <person name="Van Rompay K.K.A."/>
            <person name="Keesler R."/>
            <person name="Sukura A."/>
            <person name="Hirsch V."/>
            <person name="Kutty G."/>
            <person name="Liu Y."/>
            <person name="Peng L."/>
            <person name="Chen J."/>
            <person name="Song J."/>
            <person name="Weissenbacher-Lang C."/>
            <person name="Xu J."/>
            <person name="Upham N.S."/>
            <person name="Stajich J.E."/>
            <person name="Cuomo C.A."/>
            <person name="Cushion M.T."/>
            <person name="Kovacs J.A."/>
        </authorList>
    </citation>
    <scope>NUCLEOTIDE SEQUENCE [LARGE SCALE GENOMIC DNA]</scope>
    <source>
        <strain evidence="1 2">RABM</strain>
    </source>
</reference>
<dbReference type="EMBL" id="JABTEG010000002">
    <property type="protein sequence ID" value="KAG4305796.1"/>
    <property type="molecule type" value="Genomic_DNA"/>
</dbReference>
<evidence type="ECO:0000313" key="2">
    <source>
        <dbReference type="Proteomes" id="UP000768646"/>
    </source>
</evidence>
<name>A0ACB7CDR5_9ASCO</name>
<gene>
    <name evidence="1" type="ORF">PORY_000706</name>
</gene>
<dbReference type="Proteomes" id="UP000768646">
    <property type="component" value="Unassembled WGS sequence"/>
</dbReference>
<comment type="caution">
    <text evidence="1">The sequence shown here is derived from an EMBL/GenBank/DDBJ whole genome shotgun (WGS) entry which is preliminary data.</text>
</comment>
<keyword evidence="2" id="KW-1185">Reference proteome</keyword>
<sequence length="306" mass="35504">MKNILQKVFLILSFILCVFSTQNIVNDFLKRAKSNNGIIQLNSESINSVITQQRNYTMVIMFTATQQQYDCKLCKKLDPIFRLVAKSQRKIYPKSKELFFGILEFSDGVRVFEKLQLTTVPIIMVYPATVGPSAFKRSNPYVLNIKDGDISPEWIAQVISRETNQPIHIVRLTRSFIFFIITKKELWLVLSLISILVFNSGYMYTQIRSTPFSGHNNNNPVYILESFSSQYKVESHIVSMTYLVLTFIEILLAIFVPGITNKKKQTILIILLIFLQFIVFGFLIHIFQIKNRGYPFKLLVRKIDIF</sequence>
<organism evidence="1 2">
    <name type="scientific">Pneumocystis oryctolagi</name>
    <dbReference type="NCBI Taxonomy" id="42067"/>
    <lineage>
        <taxon>Eukaryota</taxon>
        <taxon>Fungi</taxon>
        <taxon>Dikarya</taxon>
        <taxon>Ascomycota</taxon>
        <taxon>Taphrinomycotina</taxon>
        <taxon>Pneumocystomycetes</taxon>
        <taxon>Pneumocystaceae</taxon>
        <taxon>Pneumocystis</taxon>
    </lineage>
</organism>
<evidence type="ECO:0000313" key="1">
    <source>
        <dbReference type="EMBL" id="KAG4305796.1"/>
    </source>
</evidence>
<protein>
    <submittedName>
        <fullName evidence="1">Uncharacterized protein</fullName>
    </submittedName>
</protein>